<name>A0ABY2FXD8_9FLAO</name>
<dbReference type="Proteomes" id="UP000295709">
    <property type="component" value="Unassembled WGS sequence"/>
</dbReference>
<evidence type="ECO:0000313" key="2">
    <source>
        <dbReference type="EMBL" id="TDX94449.1"/>
    </source>
</evidence>
<protein>
    <recommendedName>
        <fullName evidence="4">Tail fiber protein</fullName>
    </recommendedName>
</protein>
<feature type="chain" id="PRO_5046292280" description="Tail fiber protein" evidence="1">
    <location>
        <begin position="20"/>
        <end position="267"/>
    </location>
</feature>
<dbReference type="EMBL" id="SOQW01000001">
    <property type="protein sequence ID" value="TDX94449.1"/>
    <property type="molecule type" value="Genomic_DNA"/>
</dbReference>
<comment type="caution">
    <text evidence="2">The sequence shown here is derived from an EMBL/GenBank/DDBJ whole genome shotgun (WGS) entry which is preliminary data.</text>
</comment>
<dbReference type="SUPFAM" id="SSF88874">
    <property type="entry name" value="Receptor-binding domain of short tail fibre protein gp12"/>
    <property type="match status" value="1"/>
</dbReference>
<keyword evidence="1" id="KW-0732">Signal</keyword>
<gene>
    <name evidence="2" type="ORF">BCF50_0216</name>
</gene>
<reference evidence="2 3" key="1">
    <citation type="submission" date="2019-03" db="EMBL/GenBank/DDBJ databases">
        <title>Genomic Encyclopedia of Archaeal and Bacterial Type Strains, Phase II (KMG-II): from individual species to whole genera.</title>
        <authorList>
            <person name="Goeker M."/>
        </authorList>
    </citation>
    <scope>NUCLEOTIDE SEQUENCE [LARGE SCALE GENOMIC DNA]</scope>
    <source>
        <strain evidence="2 3">DSM 15235</strain>
    </source>
</reference>
<sequence>MKSKILSICAGLLCFTALKSQVGIGTSSPSPSAVLELNSVNKGLLMNKVALASITSPAPFTSHVEGMWIYNTATAGTSPNNVIPGLYYNDGTKWILMSINNDLPRTGDIKSSVLNADHDGWYILNGRNISTLPAIAQANATNIGLGTTLPNSNDRIIKGKNTSESFAATGGANSYSISQANLPDLTFTGNTASNGAHNHSYTNRGVNYWNYNAGGLTSTRTIDTETRTTQAAGDHNHTFSVSSGGSNTSISQYPKHMVVQYFIYLGK</sequence>
<organism evidence="2 3">
    <name type="scientific">Chryseobacterium daecheongense</name>
    <dbReference type="NCBI Taxonomy" id="192389"/>
    <lineage>
        <taxon>Bacteria</taxon>
        <taxon>Pseudomonadati</taxon>
        <taxon>Bacteroidota</taxon>
        <taxon>Flavobacteriia</taxon>
        <taxon>Flavobacteriales</taxon>
        <taxon>Weeksellaceae</taxon>
        <taxon>Chryseobacterium group</taxon>
        <taxon>Chryseobacterium</taxon>
    </lineage>
</organism>
<evidence type="ECO:0008006" key="4">
    <source>
        <dbReference type="Google" id="ProtNLM"/>
    </source>
</evidence>
<proteinExistence type="predicted"/>
<evidence type="ECO:0000256" key="1">
    <source>
        <dbReference type="SAM" id="SignalP"/>
    </source>
</evidence>
<keyword evidence="3" id="KW-1185">Reference proteome</keyword>
<feature type="signal peptide" evidence="1">
    <location>
        <begin position="1"/>
        <end position="19"/>
    </location>
</feature>
<evidence type="ECO:0000313" key="3">
    <source>
        <dbReference type="Proteomes" id="UP000295709"/>
    </source>
</evidence>
<dbReference type="RefSeq" id="WP_148042563.1">
    <property type="nucleotide sequence ID" value="NZ_RJTX01000001.1"/>
</dbReference>
<accession>A0ABY2FXD8</accession>